<evidence type="ECO:0000259" key="2">
    <source>
        <dbReference type="PROSITE" id="PS50011"/>
    </source>
</evidence>
<keyword evidence="1" id="KW-0067">ATP-binding</keyword>
<dbReference type="PROSITE" id="PS00107">
    <property type="entry name" value="PROTEIN_KINASE_ATP"/>
    <property type="match status" value="1"/>
</dbReference>
<organism evidence="3 4">
    <name type="scientific">Rhizophagus irregularis</name>
    <dbReference type="NCBI Taxonomy" id="588596"/>
    <lineage>
        <taxon>Eukaryota</taxon>
        <taxon>Fungi</taxon>
        <taxon>Fungi incertae sedis</taxon>
        <taxon>Mucoromycota</taxon>
        <taxon>Glomeromycotina</taxon>
        <taxon>Glomeromycetes</taxon>
        <taxon>Glomerales</taxon>
        <taxon>Glomeraceae</taxon>
        <taxon>Rhizophagus</taxon>
    </lineage>
</organism>
<feature type="domain" description="Protein kinase" evidence="2">
    <location>
        <begin position="34"/>
        <end position="215"/>
    </location>
</feature>
<evidence type="ECO:0000256" key="1">
    <source>
        <dbReference type="PROSITE-ProRule" id="PRU10141"/>
    </source>
</evidence>
<dbReference type="InterPro" id="IPR051681">
    <property type="entry name" value="Ser/Thr_Kinases-Pseudokinases"/>
</dbReference>
<dbReference type="InterPro" id="IPR017441">
    <property type="entry name" value="Protein_kinase_ATP_BS"/>
</dbReference>
<dbReference type="AlphaFoldDB" id="A0A915ZVI1"/>
<comment type="caution">
    <text evidence="3">The sequence shown here is derived from an EMBL/GenBank/DDBJ whole genome shotgun (WGS) entry which is preliminary data.</text>
</comment>
<accession>A0A915ZVI1</accession>
<reference evidence="3" key="1">
    <citation type="submission" date="2020-05" db="EMBL/GenBank/DDBJ databases">
        <authorList>
            <person name="Rincon C."/>
            <person name="Sanders R I."/>
            <person name="Robbins C."/>
            <person name="Chaturvedi A."/>
        </authorList>
    </citation>
    <scope>NUCLEOTIDE SEQUENCE</scope>
    <source>
        <strain evidence="3">CHB12</strain>
    </source>
</reference>
<evidence type="ECO:0000313" key="4">
    <source>
        <dbReference type="Proteomes" id="UP000684084"/>
    </source>
</evidence>
<dbReference type="PANTHER" id="PTHR44329">
    <property type="entry name" value="SERINE/THREONINE-PROTEIN KINASE TNNI3K-RELATED"/>
    <property type="match status" value="1"/>
</dbReference>
<dbReference type="GO" id="GO:0004674">
    <property type="term" value="F:protein serine/threonine kinase activity"/>
    <property type="evidence" value="ECO:0007669"/>
    <property type="project" value="TreeGrafter"/>
</dbReference>
<dbReference type="GO" id="GO:0005524">
    <property type="term" value="F:ATP binding"/>
    <property type="evidence" value="ECO:0007669"/>
    <property type="project" value="UniProtKB-UniRule"/>
</dbReference>
<dbReference type="OrthoDB" id="2213591at2759"/>
<dbReference type="PROSITE" id="PS50011">
    <property type="entry name" value="PROTEIN_KINASE_DOM"/>
    <property type="match status" value="1"/>
</dbReference>
<dbReference type="InterPro" id="IPR000719">
    <property type="entry name" value="Prot_kinase_dom"/>
</dbReference>
<proteinExistence type="predicted"/>
<dbReference type="Pfam" id="PF00069">
    <property type="entry name" value="Pkinase"/>
    <property type="match status" value="1"/>
</dbReference>
<evidence type="ECO:0000313" key="3">
    <source>
        <dbReference type="EMBL" id="CAB5392853.1"/>
    </source>
</evidence>
<feature type="binding site" evidence="1">
    <location>
        <position position="63"/>
    </location>
    <ligand>
        <name>ATP</name>
        <dbReference type="ChEBI" id="CHEBI:30616"/>
    </ligand>
</feature>
<gene>
    <name evidence="3" type="ORF">CHRIB12_LOCUS22594</name>
</gene>
<name>A0A915ZVI1_9GLOM</name>
<dbReference type="VEuPathDB" id="FungiDB:RhiirFUN_005202"/>
<dbReference type="EMBL" id="CAGKOT010000079">
    <property type="protein sequence ID" value="CAB5392853.1"/>
    <property type="molecule type" value="Genomic_DNA"/>
</dbReference>
<dbReference type="Proteomes" id="UP000684084">
    <property type="component" value="Unassembled WGS sequence"/>
</dbReference>
<dbReference type="InterPro" id="IPR001245">
    <property type="entry name" value="Ser-Thr/Tyr_kinase_cat_dom"/>
</dbReference>
<dbReference type="Pfam" id="PF07714">
    <property type="entry name" value="PK_Tyr_Ser-Thr"/>
    <property type="match status" value="1"/>
</dbReference>
<protein>
    <recommendedName>
        <fullName evidence="2">Protein kinase domain-containing protein</fullName>
    </recommendedName>
</protein>
<sequence length="215" mass="25075">MSEIQNTENTNEWINWIEEAIVKEYFKCYEYKHFSNIQEVGSGAFGKVYRANWKNSEQYIALKSFFNLNNVTVKEIVHELKLQREMQFHDNVIKFYGITKFESGIIHRDLHSDNILSDVYSVGVLLWELSSGRPPFSTEDDEYDDLDLAIEISQGLREDPIPGTPENYTKLYTDCWNGEPDNRPTIKQVVERLRAMITKTNMTTENYRPKSGIGV</sequence>
<keyword evidence="1" id="KW-0547">Nucleotide-binding</keyword>